<dbReference type="SUPFAM" id="SSF81698">
    <property type="entry name" value="FF domain"/>
    <property type="match status" value="4"/>
</dbReference>
<evidence type="ECO:0000313" key="6">
    <source>
        <dbReference type="Proteomes" id="UP000002149"/>
    </source>
</evidence>
<feature type="domain" description="WW" evidence="3">
    <location>
        <begin position="59"/>
        <end position="93"/>
    </location>
</feature>
<dbReference type="PANTHER" id="PTHR15377">
    <property type="entry name" value="TRANSCRIPTION ELONGATION REGULATOR 1"/>
    <property type="match status" value="1"/>
</dbReference>
<feature type="compositionally biased region" description="Basic and acidic residues" evidence="2">
    <location>
        <begin position="520"/>
        <end position="542"/>
    </location>
</feature>
<dbReference type="FunFam" id="2.20.70.10:FF:000121">
    <property type="entry name" value="Transcription elongation regulator 1"/>
    <property type="match status" value="1"/>
</dbReference>
<dbReference type="KEGG" id="cne:CNA00520"/>
<dbReference type="AlphaFoldDB" id="Q5KQ44"/>
<dbReference type="PROSITE" id="PS51676">
    <property type="entry name" value="FF"/>
    <property type="match status" value="3"/>
</dbReference>
<name>Q5KQ44_CRYD1</name>
<dbReference type="eggNOG" id="KOG0155">
    <property type="taxonomic scope" value="Eukaryota"/>
</dbReference>
<feature type="compositionally biased region" description="Basic and acidic residues" evidence="2">
    <location>
        <begin position="279"/>
        <end position="300"/>
    </location>
</feature>
<dbReference type="RefSeq" id="XP_024511822.1">
    <property type="nucleotide sequence ID" value="XM_024656147.1"/>
</dbReference>
<accession>Q561E3</accession>
<dbReference type="STRING" id="214684.Q5KQ44"/>
<dbReference type="HOGENOM" id="CLU_013872_0_0_1"/>
<dbReference type="SMART" id="SM00456">
    <property type="entry name" value="WW"/>
    <property type="match status" value="2"/>
</dbReference>
<dbReference type="GO" id="GO:0005634">
    <property type="term" value="C:nucleus"/>
    <property type="evidence" value="ECO:0000318"/>
    <property type="project" value="GO_Central"/>
</dbReference>
<dbReference type="EMBL" id="AE017341">
    <property type="protein sequence ID" value="AAW40660.2"/>
    <property type="molecule type" value="Genomic_DNA"/>
</dbReference>
<feature type="domain" description="WW" evidence="3">
    <location>
        <begin position="141"/>
        <end position="170"/>
    </location>
</feature>
<feature type="region of interest" description="Disordered" evidence="2">
    <location>
        <begin position="468"/>
        <end position="495"/>
    </location>
</feature>
<feature type="region of interest" description="Disordered" evidence="2">
    <location>
        <begin position="510"/>
        <end position="598"/>
    </location>
</feature>
<feature type="compositionally biased region" description="Acidic residues" evidence="2">
    <location>
        <begin position="253"/>
        <end position="269"/>
    </location>
</feature>
<sequence>MSGVPPGPPPGRPPVANVPYIPQPGAPAAPPFRPPAAPGFGFPPGPPPGMPFSVGGFPHPLPPGWSEHRAPDGITPYYYNAQTRESTYIRPTFPPFPPGTTPPTGSPAPGAVTPGGTGAAEEKTKKKKKEKPKDKVPIPGTGWMRITTTEGNVFYFEKENKRSEWTVPDEIKDAVAQLEEEERKKKEEKDKEEQEKIEQERIEKLKELERIRAEIDAERKKKEEAEKERKRKQREDGEDDAPEEKKAKVGGQEQEEEDVVGPEGEEDEEAWMKAVAAEFAEKDAQTKKDLEEQDEKTKKEEAEAAKKVFAVPEKVNVSVEEGRALFKALLIEKDISPFAPWDQSLPLFINDPRYVLLSSMKDRREVYEEYCREVGRAKRLKKGSAAEEKKAEPEKEYKALLDKEVTSTRTRWDDFRKKWKKDRRFYAFGRDDHQREKAFKQHLRDLGERKRAAAQKAEEDFNTLLKESTNITSSSQWSSVKRSISSDPRYDAVGSSSLREDLFNNYIRALSSTSNPAKSNPEEQSIKEKEEAAARRLAERKAGQSAQPSESKEDAAARKLAERKAKSEASLREREAKVREEKERVEREMHKSKMGAGREEAEALFRSLLVDSVKEPNVTLDEAQSYLSSDPRWNHPSLSARDKQRLFAAHSERLFSKRSNALHSLFESKTPALNTSYDDVYPQIIDDPLVKRLGLQGEALEDRWRSWRRKKEHDARIEFDQMLRENSFVEFWSKMRKKTMDEKALEVQEQDEYDEGEGMGEGGAADLTQLAKQIDLGEIKAVLRRDKRYTVFDHMPDEREKWLRDYLENVEAASGSKTIHNVGLDR</sequence>
<accession>Q5KQ44</accession>
<feature type="domain" description="FF" evidence="4">
    <location>
        <begin position="390"/>
        <end position="445"/>
    </location>
</feature>
<dbReference type="InterPro" id="IPR036020">
    <property type="entry name" value="WW_dom_sf"/>
</dbReference>
<proteinExistence type="predicted"/>
<dbReference type="InterPro" id="IPR045148">
    <property type="entry name" value="TCRG1-like"/>
</dbReference>
<feature type="compositionally biased region" description="Basic and acidic residues" evidence="2">
    <location>
        <begin position="181"/>
        <end position="228"/>
    </location>
</feature>
<dbReference type="InterPro" id="IPR036517">
    <property type="entry name" value="FF_domain_sf"/>
</dbReference>
<dbReference type="FunFam" id="2.20.70.10:FF:000116">
    <property type="entry name" value="Transcription elongation regulator 1"/>
    <property type="match status" value="1"/>
</dbReference>
<feature type="region of interest" description="Disordered" evidence="2">
    <location>
        <begin position="180"/>
        <end position="300"/>
    </location>
</feature>
<keyword evidence="6" id="KW-1185">Reference proteome</keyword>
<feature type="region of interest" description="Disordered" evidence="2">
    <location>
        <begin position="1"/>
        <end position="73"/>
    </location>
</feature>
<dbReference type="InterPro" id="IPR002713">
    <property type="entry name" value="FF_domain"/>
</dbReference>
<reference evidence="5 6" key="1">
    <citation type="journal article" date="2005" name="Science">
        <title>The genome of the basidiomycetous yeast and human pathogen Cryptococcus neoformans.</title>
        <authorList>
            <person name="Loftus B.J."/>
            <person name="Fung E."/>
            <person name="Roncaglia P."/>
            <person name="Rowley D."/>
            <person name="Amedeo P."/>
            <person name="Bruno D."/>
            <person name="Vamathevan J."/>
            <person name="Miranda M."/>
            <person name="Anderson I.J."/>
            <person name="Fraser J.A."/>
            <person name="Allen J.E."/>
            <person name="Bosdet I.E."/>
            <person name="Brent M.R."/>
            <person name="Chiu R."/>
            <person name="Doering T.L."/>
            <person name="Donlin M.J."/>
            <person name="D'Souza C.A."/>
            <person name="Fox D.S."/>
            <person name="Grinberg V."/>
            <person name="Fu J."/>
            <person name="Fukushima M."/>
            <person name="Haas B.J."/>
            <person name="Huang J.C."/>
            <person name="Janbon G."/>
            <person name="Jones S.J."/>
            <person name="Koo H.L."/>
            <person name="Krzywinski M.I."/>
            <person name="Kwon-Chung J.K."/>
            <person name="Lengeler K.B."/>
            <person name="Maiti R."/>
            <person name="Marra M.A."/>
            <person name="Marra R.E."/>
            <person name="Mathewson C.A."/>
            <person name="Mitchell T.G."/>
            <person name="Pertea M."/>
            <person name="Riggs F.R."/>
            <person name="Salzberg S.L."/>
            <person name="Schein J.E."/>
            <person name="Shvartsbeyn A."/>
            <person name="Shin H."/>
            <person name="Shumway M."/>
            <person name="Specht C.A."/>
            <person name="Suh B.B."/>
            <person name="Tenney A."/>
            <person name="Utterback T.R."/>
            <person name="Wickes B.L."/>
            <person name="Wortman J.R."/>
            <person name="Wye N.H."/>
            <person name="Kronstad J.W."/>
            <person name="Lodge J.K."/>
            <person name="Heitman J."/>
            <person name="Davis R.W."/>
            <person name="Fraser C.M."/>
            <person name="Hyman R.W."/>
        </authorList>
    </citation>
    <scope>NUCLEOTIDE SEQUENCE [LARGE SCALE GENOMIC DNA]</scope>
    <source>
        <strain evidence="6">JEC21 / ATCC MYA-565</strain>
    </source>
</reference>
<dbReference type="FunCoup" id="Q5KQ44">
    <property type="interactions" value="151"/>
</dbReference>
<dbReference type="VEuPathDB" id="FungiDB:CNA00520"/>
<dbReference type="Pfam" id="PF01846">
    <property type="entry name" value="FF"/>
    <property type="match status" value="4"/>
</dbReference>
<dbReference type="GeneID" id="3253520"/>
<dbReference type="FunFam" id="1.10.10.440:FF:000054">
    <property type="entry name" value="Transcription elongation regulator 1"/>
    <property type="match status" value="1"/>
</dbReference>
<feature type="compositionally biased region" description="Basic and acidic residues" evidence="2">
    <location>
        <begin position="550"/>
        <end position="598"/>
    </location>
</feature>
<dbReference type="Gene3D" id="1.10.10.440">
    <property type="entry name" value="FF domain"/>
    <property type="match status" value="5"/>
</dbReference>
<dbReference type="Pfam" id="PF00397">
    <property type="entry name" value="WW"/>
    <property type="match status" value="1"/>
</dbReference>
<keyword evidence="1" id="KW-0677">Repeat</keyword>
<feature type="compositionally biased region" description="Pro residues" evidence="2">
    <location>
        <begin position="92"/>
        <end position="106"/>
    </location>
</feature>
<protein>
    <submittedName>
        <fullName evidence="5">Peptide-binding protein, putative</fullName>
    </submittedName>
</protein>
<feature type="domain" description="FF" evidence="4">
    <location>
        <begin position="451"/>
        <end position="509"/>
    </location>
</feature>
<dbReference type="Proteomes" id="UP000002149">
    <property type="component" value="Chromosome 1"/>
</dbReference>
<dbReference type="SMART" id="SM00441">
    <property type="entry name" value="FF"/>
    <property type="match status" value="4"/>
</dbReference>
<organism evidence="5 6">
    <name type="scientific">Cryptococcus deneoformans (strain JEC21 / ATCC MYA-565)</name>
    <name type="common">Cryptococcus neoformans var. neoformans serotype D</name>
    <dbReference type="NCBI Taxonomy" id="214684"/>
    <lineage>
        <taxon>Eukaryota</taxon>
        <taxon>Fungi</taxon>
        <taxon>Dikarya</taxon>
        <taxon>Basidiomycota</taxon>
        <taxon>Agaricomycotina</taxon>
        <taxon>Tremellomycetes</taxon>
        <taxon>Tremellales</taxon>
        <taxon>Cryptococcaceae</taxon>
        <taxon>Cryptococcus</taxon>
        <taxon>Cryptococcus neoformans species complex</taxon>
    </lineage>
</organism>
<dbReference type="InParanoid" id="Q5KQ44"/>
<dbReference type="GO" id="GO:0003712">
    <property type="term" value="F:transcription coregulator activity"/>
    <property type="evidence" value="ECO:0000318"/>
    <property type="project" value="GO_Central"/>
</dbReference>
<dbReference type="PROSITE" id="PS01159">
    <property type="entry name" value="WW_DOMAIN_1"/>
    <property type="match status" value="1"/>
</dbReference>
<dbReference type="FunFam" id="1.10.10.440:FF:000044">
    <property type="entry name" value="Transcription elongation regulator 1"/>
    <property type="match status" value="1"/>
</dbReference>
<dbReference type="PANTHER" id="PTHR15377:SF3">
    <property type="entry name" value="WW DOMAIN-CONTAINING PROTEIN"/>
    <property type="match status" value="1"/>
</dbReference>
<feature type="compositionally biased region" description="Pro residues" evidence="2">
    <location>
        <begin position="21"/>
        <end position="50"/>
    </location>
</feature>
<dbReference type="PaxDb" id="214684-Q5KQ44"/>
<dbReference type="FunFam" id="1.10.10.440:FF:000049">
    <property type="entry name" value="TransCription Elongation Regulator homolog"/>
    <property type="match status" value="1"/>
</dbReference>
<dbReference type="PROSITE" id="PS50020">
    <property type="entry name" value="WW_DOMAIN_2"/>
    <property type="match status" value="2"/>
</dbReference>
<feature type="region of interest" description="Disordered" evidence="2">
    <location>
        <begin position="88"/>
        <end position="144"/>
    </location>
</feature>
<dbReference type="CDD" id="cd00201">
    <property type="entry name" value="WW"/>
    <property type="match status" value="1"/>
</dbReference>
<gene>
    <name evidence="5" type="ordered locus">CNA00520</name>
</gene>
<dbReference type="Gene3D" id="2.20.70.10">
    <property type="match status" value="2"/>
</dbReference>
<feature type="compositionally biased region" description="Pro residues" evidence="2">
    <location>
        <begin position="1"/>
        <end position="13"/>
    </location>
</feature>
<dbReference type="SUPFAM" id="SSF51045">
    <property type="entry name" value="WW domain"/>
    <property type="match status" value="2"/>
</dbReference>
<evidence type="ECO:0000313" key="5">
    <source>
        <dbReference type="EMBL" id="AAW40660.2"/>
    </source>
</evidence>
<feature type="domain" description="FF" evidence="4">
    <location>
        <begin position="319"/>
        <end position="373"/>
    </location>
</feature>
<evidence type="ECO:0000256" key="2">
    <source>
        <dbReference type="SAM" id="MobiDB-lite"/>
    </source>
</evidence>
<dbReference type="GO" id="GO:0070063">
    <property type="term" value="F:RNA polymerase binding"/>
    <property type="evidence" value="ECO:0000318"/>
    <property type="project" value="GO_Central"/>
</dbReference>
<evidence type="ECO:0000256" key="1">
    <source>
        <dbReference type="ARBA" id="ARBA00022737"/>
    </source>
</evidence>
<dbReference type="InterPro" id="IPR001202">
    <property type="entry name" value="WW_dom"/>
</dbReference>
<feature type="compositionally biased region" description="Low complexity" evidence="2">
    <location>
        <begin position="468"/>
        <end position="479"/>
    </location>
</feature>
<evidence type="ECO:0000259" key="4">
    <source>
        <dbReference type="PROSITE" id="PS51676"/>
    </source>
</evidence>
<evidence type="ECO:0000259" key="3">
    <source>
        <dbReference type="PROSITE" id="PS50020"/>
    </source>
</evidence>
<dbReference type="OrthoDB" id="410044at2759"/>